<organism evidence="2 3">
    <name type="scientific">Devosia oryzisoli</name>
    <dbReference type="NCBI Taxonomy" id="2774138"/>
    <lineage>
        <taxon>Bacteria</taxon>
        <taxon>Pseudomonadati</taxon>
        <taxon>Pseudomonadota</taxon>
        <taxon>Alphaproteobacteria</taxon>
        <taxon>Hyphomicrobiales</taxon>
        <taxon>Devosiaceae</taxon>
        <taxon>Devosia</taxon>
    </lineage>
</organism>
<feature type="signal peptide" evidence="1">
    <location>
        <begin position="1"/>
        <end position="21"/>
    </location>
</feature>
<gene>
    <name evidence="2" type="ORF">IC608_16475</name>
</gene>
<evidence type="ECO:0000313" key="3">
    <source>
        <dbReference type="Proteomes" id="UP000654108"/>
    </source>
</evidence>
<name>A0A927IUM3_9HYPH</name>
<dbReference type="EMBL" id="JACYFU010000005">
    <property type="protein sequence ID" value="MBD8067067.1"/>
    <property type="molecule type" value="Genomic_DNA"/>
</dbReference>
<comment type="caution">
    <text evidence="2">The sequence shown here is derived from an EMBL/GenBank/DDBJ whole genome shotgun (WGS) entry which is preliminary data.</text>
</comment>
<keyword evidence="3" id="KW-1185">Reference proteome</keyword>
<dbReference type="RefSeq" id="WP_191777821.1">
    <property type="nucleotide sequence ID" value="NZ_JACYFU010000005.1"/>
</dbReference>
<dbReference type="AlphaFoldDB" id="A0A927IUM3"/>
<dbReference type="Proteomes" id="UP000654108">
    <property type="component" value="Unassembled WGS sequence"/>
</dbReference>
<sequence length="220" mass="23739">MLKLLPALALVAVATVSPSLAAEAEDRVDLLLRCGAGYLLIADDPSIAETEEDKQTFTDYGTALLTMADRALAEAGVSEAEREATGFRIMGEVDTAMENGTDAGFEPEECLPLLKTEKTKATPSPEDLRDAKIDMLMTCGAGFILSSQTLQEQGEEADAAMLEELGNNHINAAEELMIQSGLGEEARFQISKMYGEQVGTKMRAGEDLPYDWDTCATIEY</sequence>
<protein>
    <submittedName>
        <fullName evidence="2">Uncharacterized protein</fullName>
    </submittedName>
</protein>
<keyword evidence="1" id="KW-0732">Signal</keyword>
<reference evidence="2" key="1">
    <citation type="submission" date="2020-09" db="EMBL/GenBank/DDBJ databases">
        <title>Genome seq and assembly of Devosia sp.</title>
        <authorList>
            <person name="Chhetri G."/>
        </authorList>
    </citation>
    <scope>NUCLEOTIDE SEQUENCE</scope>
    <source>
        <strain evidence="2">PTR5</strain>
    </source>
</reference>
<proteinExistence type="predicted"/>
<feature type="chain" id="PRO_5037573893" evidence="1">
    <location>
        <begin position="22"/>
        <end position="220"/>
    </location>
</feature>
<evidence type="ECO:0000313" key="2">
    <source>
        <dbReference type="EMBL" id="MBD8067067.1"/>
    </source>
</evidence>
<evidence type="ECO:0000256" key="1">
    <source>
        <dbReference type="SAM" id="SignalP"/>
    </source>
</evidence>
<accession>A0A927IUM3</accession>